<dbReference type="SUPFAM" id="SSF89095">
    <property type="entry name" value="GatB/YqeY motif"/>
    <property type="match status" value="1"/>
</dbReference>
<dbReference type="InterPro" id="IPR003789">
    <property type="entry name" value="Asn/Gln_tRNA_amidoTrase-B-like"/>
</dbReference>
<evidence type="ECO:0000313" key="4">
    <source>
        <dbReference type="Proteomes" id="UP000053797"/>
    </source>
</evidence>
<dbReference type="Gene3D" id="1.10.1510.10">
    <property type="entry name" value="Uncharacterised protein YqeY/AIM41 PF09424, N-terminal domain"/>
    <property type="match status" value="1"/>
</dbReference>
<reference evidence="2 5" key="2">
    <citation type="journal article" date="2016" name="Front. Microbiol.">
        <title>Genomic Resource of Rice Seed Associated Bacteria.</title>
        <authorList>
            <person name="Midha S."/>
            <person name="Bansal K."/>
            <person name="Sharma S."/>
            <person name="Kumar N."/>
            <person name="Patil P.P."/>
            <person name="Chaudhry V."/>
            <person name="Patil P.B."/>
        </authorList>
    </citation>
    <scope>NUCLEOTIDE SEQUENCE [LARGE SCALE GENOMIC DNA]</scope>
    <source>
        <strain evidence="2 5">RSA11</strain>
    </source>
</reference>
<sequence>MSLQERLTADMKEAMRLREKDRLTTIRMVKSSLQNETIKLGKQELTDEEELTILSREMKQRNDSLREFESAGRHDLVEKIQAEIVVLEAYMPKQLSEEEVQEIVDAAIAQTGASAPSDMGKVMGIVMPQLKGKADGALINRLVKQRLA</sequence>
<dbReference type="PANTHER" id="PTHR28055:SF1">
    <property type="entry name" value="ALTERED INHERITANCE OF MITOCHONDRIA PROTEIN 41, MITOCHONDRIAL"/>
    <property type="match status" value="1"/>
</dbReference>
<dbReference type="RefSeq" id="WP_023467485.1">
    <property type="nucleotide sequence ID" value="NZ_FMYN01000002.1"/>
</dbReference>
<evidence type="ECO:0000313" key="2">
    <source>
        <dbReference type="EMBL" id="KTR28588.1"/>
    </source>
</evidence>
<dbReference type="GO" id="GO:0016884">
    <property type="term" value="F:carbon-nitrogen ligase activity, with glutamine as amido-N-donor"/>
    <property type="evidence" value="ECO:0007669"/>
    <property type="project" value="InterPro"/>
</dbReference>
<dbReference type="EMBL" id="LDQV01000003">
    <property type="protein sequence ID" value="KTR28588.1"/>
    <property type="molecule type" value="Genomic_DNA"/>
</dbReference>
<dbReference type="Proteomes" id="UP000053797">
    <property type="component" value="Unassembled WGS sequence"/>
</dbReference>
<dbReference type="PANTHER" id="PTHR28055">
    <property type="entry name" value="ALTERED INHERITANCE OF MITOCHONDRIA PROTEIN 41, MITOCHONDRIAL"/>
    <property type="match status" value="1"/>
</dbReference>
<dbReference type="AlphaFoldDB" id="A0A0V8GFU9"/>
<gene>
    <name evidence="1" type="ORF">AS033_07155</name>
    <name evidence="2" type="ORF">RSA11_00510</name>
    <name evidence="3" type="ORF">SZL87_08165</name>
</gene>
<protein>
    <submittedName>
        <fullName evidence="3">GatB/YqeY domain-containing protein</fullName>
    </submittedName>
</protein>
<dbReference type="Pfam" id="PF09424">
    <property type="entry name" value="YqeY"/>
    <property type="match status" value="1"/>
</dbReference>
<accession>A0A0V8GFU9</accession>
<evidence type="ECO:0000313" key="5">
    <source>
        <dbReference type="Proteomes" id="UP000072605"/>
    </source>
</evidence>
<keyword evidence="6" id="KW-1185">Reference proteome</keyword>
<dbReference type="Proteomes" id="UP001387110">
    <property type="component" value="Unassembled WGS sequence"/>
</dbReference>
<evidence type="ECO:0000313" key="6">
    <source>
        <dbReference type="Proteomes" id="UP001387110"/>
    </source>
</evidence>
<dbReference type="GeneID" id="90835990"/>
<dbReference type="InterPro" id="IPR023168">
    <property type="entry name" value="GatB_Yqey_C_2"/>
</dbReference>
<dbReference type="Proteomes" id="UP000072605">
    <property type="component" value="Unassembled WGS sequence"/>
</dbReference>
<evidence type="ECO:0000313" key="3">
    <source>
        <dbReference type="EMBL" id="MEI4462392.1"/>
    </source>
</evidence>
<evidence type="ECO:0000313" key="1">
    <source>
        <dbReference type="EMBL" id="KSU49147.1"/>
    </source>
</evidence>
<dbReference type="EMBL" id="JBAWKY010000002">
    <property type="protein sequence ID" value="MEI4462392.1"/>
    <property type="molecule type" value="Genomic_DNA"/>
</dbReference>
<name>A0A0V8GFU9_9BACL</name>
<dbReference type="EMBL" id="LNQL01000002">
    <property type="protein sequence ID" value="KSU49147.1"/>
    <property type="molecule type" value="Genomic_DNA"/>
</dbReference>
<dbReference type="OrthoDB" id="9794041at2"/>
<reference evidence="1 4" key="1">
    <citation type="journal article" date="2015" name="Int. J. Syst. Evol. Microbiol.">
        <title>Exiguobacterium enclense sp. nov., isolated from sediment.</title>
        <authorList>
            <person name="Dastager S.G."/>
            <person name="Mawlankar R."/>
            <person name="Sonalkar V.V."/>
            <person name="Thorat M.N."/>
            <person name="Mual P."/>
            <person name="Verma A."/>
            <person name="Krishnamurthi S."/>
            <person name="Tang S.K."/>
            <person name="Li W.J."/>
        </authorList>
    </citation>
    <scope>NUCLEOTIDE SEQUENCE [LARGE SCALE GENOMIC DNA]</scope>
    <source>
        <strain evidence="1 4">NIO-1109</strain>
    </source>
</reference>
<dbReference type="InterPro" id="IPR019004">
    <property type="entry name" value="YqeY/Aim41"/>
</dbReference>
<organism evidence="1 4">
    <name type="scientific">Exiguobacterium indicum</name>
    <dbReference type="NCBI Taxonomy" id="296995"/>
    <lineage>
        <taxon>Bacteria</taxon>
        <taxon>Bacillati</taxon>
        <taxon>Bacillota</taxon>
        <taxon>Bacilli</taxon>
        <taxon>Bacillales</taxon>
        <taxon>Bacillales Family XII. Incertae Sedis</taxon>
        <taxon>Exiguobacterium</taxon>
    </lineage>
</organism>
<dbReference type="InterPro" id="IPR042184">
    <property type="entry name" value="YqeY/Aim41_N"/>
</dbReference>
<reference evidence="3 6" key="3">
    <citation type="submission" date="2023-12" db="EMBL/GenBank/DDBJ databases">
        <authorList>
            <person name="Easwaran N."/>
            <person name="Lazarus H.P.S."/>
        </authorList>
    </citation>
    <scope>NUCLEOTIDE SEQUENCE [LARGE SCALE GENOMIC DNA]</scope>
    <source>
        <strain evidence="3 6">VIT-2023</strain>
    </source>
</reference>
<comment type="caution">
    <text evidence="1">The sequence shown here is derived from an EMBL/GenBank/DDBJ whole genome shotgun (WGS) entry which is preliminary data.</text>
</comment>
<proteinExistence type="predicted"/>
<dbReference type="Gene3D" id="1.10.10.410">
    <property type="match status" value="1"/>
</dbReference>